<gene>
    <name evidence="2" type="ORF">TNCT_556841</name>
</gene>
<organism evidence="2 3">
    <name type="scientific">Trichonephila clavata</name>
    <name type="common">Joro spider</name>
    <name type="synonym">Nephila clavata</name>
    <dbReference type="NCBI Taxonomy" id="2740835"/>
    <lineage>
        <taxon>Eukaryota</taxon>
        <taxon>Metazoa</taxon>
        <taxon>Ecdysozoa</taxon>
        <taxon>Arthropoda</taxon>
        <taxon>Chelicerata</taxon>
        <taxon>Arachnida</taxon>
        <taxon>Araneae</taxon>
        <taxon>Araneomorphae</taxon>
        <taxon>Entelegynae</taxon>
        <taxon>Araneoidea</taxon>
        <taxon>Nephilidae</taxon>
        <taxon>Trichonephila</taxon>
    </lineage>
</organism>
<reference evidence="2" key="1">
    <citation type="submission" date="2020-07" db="EMBL/GenBank/DDBJ databases">
        <title>Multicomponent nature underlies the extraordinary mechanical properties of spider dragline silk.</title>
        <authorList>
            <person name="Kono N."/>
            <person name="Nakamura H."/>
            <person name="Mori M."/>
            <person name="Yoshida Y."/>
            <person name="Ohtoshi R."/>
            <person name="Malay A.D."/>
            <person name="Moran D.A.P."/>
            <person name="Tomita M."/>
            <person name="Numata K."/>
            <person name="Arakawa K."/>
        </authorList>
    </citation>
    <scope>NUCLEOTIDE SEQUENCE</scope>
</reference>
<name>A0A8X6KA45_TRICU</name>
<sequence length="83" mass="9134">MKVLNTFFFTLILAGVLSVSWSADCEGVPCDVVCELGGKELFPDCACDCPGKEKRSRKAKITKPISILFKKIPPAILVKQFEN</sequence>
<dbReference type="AlphaFoldDB" id="A0A8X6KA45"/>
<keyword evidence="3" id="KW-1185">Reference proteome</keyword>
<protein>
    <recommendedName>
        <fullName evidence="4">Secreted protein</fullName>
    </recommendedName>
</protein>
<evidence type="ECO:0000313" key="3">
    <source>
        <dbReference type="Proteomes" id="UP000887116"/>
    </source>
</evidence>
<dbReference type="EMBL" id="BMAO01030096">
    <property type="protein sequence ID" value="GFQ65703.1"/>
    <property type="molecule type" value="Genomic_DNA"/>
</dbReference>
<proteinExistence type="predicted"/>
<accession>A0A8X6KA45</accession>
<feature type="chain" id="PRO_5036488001" description="Secreted protein" evidence="1">
    <location>
        <begin position="28"/>
        <end position="83"/>
    </location>
</feature>
<evidence type="ECO:0000313" key="2">
    <source>
        <dbReference type="EMBL" id="GFQ65703.1"/>
    </source>
</evidence>
<evidence type="ECO:0000256" key="1">
    <source>
        <dbReference type="SAM" id="SignalP"/>
    </source>
</evidence>
<evidence type="ECO:0008006" key="4">
    <source>
        <dbReference type="Google" id="ProtNLM"/>
    </source>
</evidence>
<dbReference type="Proteomes" id="UP000887116">
    <property type="component" value="Unassembled WGS sequence"/>
</dbReference>
<comment type="caution">
    <text evidence="2">The sequence shown here is derived from an EMBL/GenBank/DDBJ whole genome shotgun (WGS) entry which is preliminary data.</text>
</comment>
<feature type="signal peptide" evidence="1">
    <location>
        <begin position="1"/>
        <end position="27"/>
    </location>
</feature>
<keyword evidence="1" id="KW-0732">Signal</keyword>